<dbReference type="AlphaFoldDB" id="A0A1G9J853"/>
<protein>
    <submittedName>
        <fullName evidence="2">Succinate dehydrogenase / fumarate reductase cytochrome b subunit</fullName>
    </submittedName>
</protein>
<organism evidence="2 3">
    <name type="scientific">Tessaracoccus oleiagri</name>
    <dbReference type="NCBI Taxonomy" id="686624"/>
    <lineage>
        <taxon>Bacteria</taxon>
        <taxon>Bacillati</taxon>
        <taxon>Actinomycetota</taxon>
        <taxon>Actinomycetes</taxon>
        <taxon>Propionibacteriales</taxon>
        <taxon>Propionibacteriaceae</taxon>
        <taxon>Tessaracoccus</taxon>
    </lineage>
</organism>
<feature type="transmembrane region" description="Helical" evidence="1">
    <location>
        <begin position="125"/>
        <end position="146"/>
    </location>
</feature>
<reference evidence="2 3" key="1">
    <citation type="submission" date="2016-10" db="EMBL/GenBank/DDBJ databases">
        <authorList>
            <person name="de Groot N.N."/>
        </authorList>
    </citation>
    <scope>NUCLEOTIDE SEQUENCE [LARGE SCALE GENOMIC DNA]</scope>
    <source>
        <strain evidence="2 3">CGMCC 1.9159</strain>
    </source>
</reference>
<feature type="transmembrane region" description="Helical" evidence="1">
    <location>
        <begin position="206"/>
        <end position="235"/>
    </location>
</feature>
<dbReference type="STRING" id="686624.SAMN04488242_1087"/>
<keyword evidence="1" id="KW-0812">Transmembrane</keyword>
<evidence type="ECO:0000313" key="2">
    <source>
        <dbReference type="EMBL" id="SDL33531.1"/>
    </source>
</evidence>
<evidence type="ECO:0000313" key="3">
    <source>
        <dbReference type="Proteomes" id="UP000199475"/>
    </source>
</evidence>
<dbReference type="GO" id="GO:0016020">
    <property type="term" value="C:membrane"/>
    <property type="evidence" value="ECO:0007669"/>
    <property type="project" value="InterPro"/>
</dbReference>
<evidence type="ECO:0000256" key="1">
    <source>
        <dbReference type="SAM" id="Phobius"/>
    </source>
</evidence>
<feature type="transmembrane region" description="Helical" evidence="1">
    <location>
        <begin position="76"/>
        <end position="99"/>
    </location>
</feature>
<dbReference type="InterPro" id="IPR034804">
    <property type="entry name" value="SQR/QFR_C/D"/>
</dbReference>
<dbReference type="Gene3D" id="1.20.1300.10">
    <property type="entry name" value="Fumarate reductase/succinate dehydrogenase, transmembrane subunit"/>
    <property type="match status" value="1"/>
</dbReference>
<keyword evidence="1" id="KW-0472">Membrane</keyword>
<feature type="transmembrane region" description="Helical" evidence="1">
    <location>
        <begin position="166"/>
        <end position="185"/>
    </location>
</feature>
<feature type="transmembrane region" description="Helical" evidence="1">
    <location>
        <begin position="20"/>
        <end position="38"/>
    </location>
</feature>
<sequence length="236" mass="26303">MTTTLTTHQRAVRSTVVKKFTMAVTGLIMIGFLLMHMYGNLKAFNGAEAFDHYAHWLKGATEDGGILYPIMPAGTFIWVFRLFLVAAVVLHFWAAASLWRKSSQAAGRGYQRTVRKAQTYSARTMRWGGVIVLAFLIFHLLQFTIIPGTFHADPSSPYSMVVASFSQVWMVALYAVSMILVCMHIRHGFWSAFATLGLNMSARSRGILNGLAYFVAVVLYVGFMIMPLAVLFGWIG</sequence>
<dbReference type="CDD" id="cd03498">
    <property type="entry name" value="SQR_TypeB_2_TM"/>
    <property type="match status" value="1"/>
</dbReference>
<keyword evidence="1" id="KW-1133">Transmembrane helix</keyword>
<accession>A0A1G9J853</accession>
<dbReference type="InterPro" id="IPR011138">
    <property type="entry name" value="Cytochrome_b-558"/>
</dbReference>
<gene>
    <name evidence="2" type="ORF">SAMN04488242_1087</name>
</gene>
<dbReference type="NCBIfam" id="TIGR02046">
    <property type="entry name" value="sdhC_b558_fam"/>
    <property type="match status" value="1"/>
</dbReference>
<dbReference type="EMBL" id="FNGP01000002">
    <property type="protein sequence ID" value="SDL33531.1"/>
    <property type="molecule type" value="Genomic_DNA"/>
</dbReference>
<name>A0A1G9J853_9ACTN</name>
<keyword evidence="3" id="KW-1185">Reference proteome</keyword>
<proteinExistence type="predicted"/>
<dbReference type="Proteomes" id="UP000199475">
    <property type="component" value="Unassembled WGS sequence"/>
</dbReference>
<dbReference type="SUPFAM" id="SSF81343">
    <property type="entry name" value="Fumarate reductase respiratory complex transmembrane subunits"/>
    <property type="match status" value="1"/>
</dbReference>